<evidence type="ECO:0000256" key="13">
    <source>
        <dbReference type="ARBA" id="ARBA00022932"/>
    </source>
</evidence>
<dbReference type="InterPro" id="IPR002054">
    <property type="entry name" value="DNA-dir_DNA_pol_X"/>
</dbReference>
<comment type="catalytic activity">
    <reaction evidence="19">
        <text>a 5'-end 2'-deoxyribose-2'-deoxyribonucleotide-DNA = (2E,4S)-4-hydroxypenten-2-al-5-phosphate + a 5'-end 5'-phospho-2'-deoxyribonucleoside-DNA + H(+)</text>
        <dbReference type="Rhea" id="RHEA:76255"/>
        <dbReference type="Rhea" id="RHEA-COMP:13180"/>
        <dbReference type="Rhea" id="RHEA-COMP:18657"/>
        <dbReference type="ChEBI" id="CHEBI:15378"/>
        <dbReference type="ChEBI" id="CHEBI:136412"/>
        <dbReference type="ChEBI" id="CHEBI:195194"/>
        <dbReference type="ChEBI" id="CHEBI:195195"/>
    </reaction>
</comment>
<dbReference type="NCBIfam" id="NF006375">
    <property type="entry name" value="PRK08609.1"/>
    <property type="match status" value="1"/>
</dbReference>
<name>A0A2M8KJB3_9BACT</name>
<keyword evidence="14" id="KW-0915">Sodium</keyword>
<evidence type="ECO:0000256" key="8">
    <source>
        <dbReference type="ARBA" id="ARBA00022679"/>
    </source>
</evidence>
<evidence type="ECO:0000256" key="16">
    <source>
        <dbReference type="ARBA" id="ARBA00035717"/>
    </source>
</evidence>
<evidence type="ECO:0000256" key="21">
    <source>
        <dbReference type="ARBA" id="ARBA00049244"/>
    </source>
</evidence>
<dbReference type="PRINTS" id="PR00869">
    <property type="entry name" value="DNAPOLX"/>
</dbReference>
<keyword evidence="6" id="KW-0488">Methylation</keyword>
<dbReference type="GO" id="GO:0005829">
    <property type="term" value="C:cytosol"/>
    <property type="evidence" value="ECO:0007669"/>
    <property type="project" value="TreeGrafter"/>
</dbReference>
<dbReference type="InterPro" id="IPR022312">
    <property type="entry name" value="DNA_pol_X"/>
</dbReference>
<reference evidence="26" key="1">
    <citation type="submission" date="2017-09" db="EMBL/GenBank/DDBJ databases">
        <title>Depth-based differentiation of microbial function through sediment-hosted aquifers and enrichment of novel symbionts in the deep terrestrial subsurface.</title>
        <authorList>
            <person name="Probst A.J."/>
            <person name="Ladd B."/>
            <person name="Jarett J.K."/>
            <person name="Geller-Mcgrath D.E."/>
            <person name="Sieber C.M.K."/>
            <person name="Emerson J.B."/>
            <person name="Anantharaman K."/>
            <person name="Thomas B.C."/>
            <person name="Malmstrom R."/>
            <person name="Stieglmeier M."/>
            <person name="Klingl A."/>
            <person name="Woyke T."/>
            <person name="Ryan C.M."/>
            <person name="Banfield J.F."/>
        </authorList>
    </citation>
    <scope>NUCLEOTIDE SEQUENCE [LARGE SCALE GENOMIC DNA]</scope>
</reference>
<dbReference type="Gene3D" id="3.30.460.10">
    <property type="entry name" value="Beta Polymerase, domain 2"/>
    <property type="match status" value="1"/>
</dbReference>
<comment type="caution">
    <text evidence="25">The sequence shown here is derived from an EMBL/GenBank/DDBJ whole genome shotgun (WGS) entry which is preliminary data.</text>
</comment>
<evidence type="ECO:0000259" key="24">
    <source>
        <dbReference type="SMART" id="SM00483"/>
    </source>
</evidence>
<dbReference type="SUPFAM" id="SSF158702">
    <property type="entry name" value="Sec63 N-terminal domain-like"/>
    <property type="match status" value="1"/>
</dbReference>
<dbReference type="InterPro" id="IPR010996">
    <property type="entry name" value="HHH_MUS81"/>
</dbReference>
<dbReference type="CDD" id="cd00141">
    <property type="entry name" value="NT_POLXc"/>
    <property type="match status" value="1"/>
</dbReference>
<dbReference type="InterPro" id="IPR037160">
    <property type="entry name" value="DNA_Pol_thumb_sf"/>
</dbReference>
<evidence type="ECO:0000256" key="5">
    <source>
        <dbReference type="ARBA" id="ARBA00020020"/>
    </source>
</evidence>
<evidence type="ECO:0000256" key="7">
    <source>
        <dbReference type="ARBA" id="ARBA00022634"/>
    </source>
</evidence>
<protein>
    <recommendedName>
        <fullName evidence="5">DNA polymerase beta</fullName>
        <ecNumber evidence="3">2.7.7.7</ecNumber>
        <ecNumber evidence="4">4.2.99.18</ecNumber>
    </recommendedName>
    <alternativeName>
        <fullName evidence="16">5'-deoxyribose-phosphate lyase</fullName>
    </alternativeName>
    <alternativeName>
        <fullName evidence="17">AP lyase</fullName>
    </alternativeName>
</protein>
<evidence type="ECO:0000313" key="26">
    <source>
        <dbReference type="Proteomes" id="UP000231086"/>
    </source>
</evidence>
<dbReference type="InterPro" id="IPR003583">
    <property type="entry name" value="Hlx-hairpin-Hlx_DNA-bd_motif"/>
</dbReference>
<evidence type="ECO:0000256" key="3">
    <source>
        <dbReference type="ARBA" id="ARBA00012417"/>
    </source>
</evidence>
<feature type="domain" description="DNA-directed DNA polymerase X" evidence="24">
    <location>
        <begin position="1"/>
        <end position="319"/>
    </location>
</feature>
<dbReference type="EC" id="4.2.99.18" evidence="4"/>
<evidence type="ECO:0000256" key="12">
    <source>
        <dbReference type="ARBA" id="ARBA00022843"/>
    </source>
</evidence>
<dbReference type="Gene3D" id="1.10.150.20">
    <property type="entry name" value="5' to 3' exonuclease, C-terminal subdomain"/>
    <property type="match status" value="1"/>
</dbReference>
<dbReference type="Gene3D" id="3.30.210.10">
    <property type="entry name" value="DNA polymerase, thumb domain"/>
    <property type="match status" value="1"/>
</dbReference>
<evidence type="ECO:0000256" key="2">
    <source>
        <dbReference type="ARBA" id="ARBA00004496"/>
    </source>
</evidence>
<feature type="domain" description="Helix-hairpin-helix DNA-binding motif class 1" evidence="22">
    <location>
        <begin position="92"/>
        <end position="111"/>
    </location>
</feature>
<evidence type="ECO:0000256" key="6">
    <source>
        <dbReference type="ARBA" id="ARBA00022481"/>
    </source>
</evidence>
<dbReference type="SMART" id="SM00483">
    <property type="entry name" value="POLXc"/>
    <property type="match status" value="1"/>
</dbReference>
<dbReference type="Pfam" id="PF14716">
    <property type="entry name" value="HHH_8"/>
    <property type="match status" value="1"/>
</dbReference>
<dbReference type="EMBL" id="PFEA01000013">
    <property type="protein sequence ID" value="PJE60010.1"/>
    <property type="molecule type" value="Genomic_DNA"/>
</dbReference>
<dbReference type="PRINTS" id="PR00870">
    <property type="entry name" value="DNAPOLXBETA"/>
</dbReference>
<dbReference type="GO" id="GO:0003887">
    <property type="term" value="F:DNA-directed DNA polymerase activity"/>
    <property type="evidence" value="ECO:0007669"/>
    <property type="project" value="UniProtKB-KW"/>
</dbReference>
<sequence>MNQKLAHLFYQLAEYLEMNEVAFKPQAYLRVALNIENMPEDLEEIYRQKGAGGLKDLPGIGQGIAEKIEEFIKTGRIGELEKLRRQTPVDIEALTKIEGIGPKTIRTLYKELGVKNVADLEKAAKSQKIRQLEGFGAKTEENILSAVRFSRQDADRFLLGFIWPAVEEVKNKLAKVPGVRRVEVAGSLRRRQETVGDIDLLAVSSQPQKLIDFFTSLPNVEKIYGQGQTKANVRLDWGIDADLRVVPPKSFGAALQYFTGNKDHNIALRKIAIQRGYKLNEYGVFALGAKKEENLVTGESEKDIYNFLGLQYLPPEARENTGEIELAQANKFPRLVGYGDVLGDLQMHTRWSDGAYSILEMAQAAKKLGRQYILITDHAGRLEIAGGLKEADLQKQMVEIETADKKISGLKILKGAEVDIDKDGRLHIDDATLSRLDIVLGSIHSGFKINKQEMTRRVCQAMQSPHLDVWAHPSGRLLQRREGYQVDWGEIFRAAKKTNTAIEINAYPERLDLSWPKVKDAIAAGVKLTIGTDSHSIDHLKYLDLGVSVARRGWAAKKDILNCLSWQDLLKYFRK</sequence>
<dbReference type="Proteomes" id="UP000231086">
    <property type="component" value="Unassembled WGS sequence"/>
</dbReference>
<dbReference type="InterPro" id="IPR022311">
    <property type="entry name" value="PolX-like"/>
</dbReference>
<comment type="subcellular location">
    <subcellularLocation>
        <location evidence="2">Cytoplasm</location>
    </subcellularLocation>
</comment>
<dbReference type="Pfam" id="PF14791">
    <property type="entry name" value="DNA_pol_B_thumb"/>
    <property type="match status" value="1"/>
</dbReference>
<dbReference type="InterPro" id="IPR027421">
    <property type="entry name" value="DNA_pol_lamdba_lyase_dom_sf"/>
</dbReference>
<evidence type="ECO:0000259" key="23">
    <source>
        <dbReference type="SMART" id="SM00481"/>
    </source>
</evidence>
<dbReference type="GO" id="GO:0003677">
    <property type="term" value="F:DNA binding"/>
    <property type="evidence" value="ECO:0007669"/>
    <property type="project" value="InterPro"/>
</dbReference>
<evidence type="ECO:0000256" key="9">
    <source>
        <dbReference type="ARBA" id="ARBA00022695"/>
    </source>
</evidence>
<keyword evidence="13" id="KW-0239">DNA-directed DNA polymerase</keyword>
<dbReference type="PIRSF" id="PIRSF005047">
    <property type="entry name" value="UCP005047_YshC"/>
    <property type="match status" value="1"/>
</dbReference>
<keyword evidence="10" id="KW-0235">DNA replication</keyword>
<dbReference type="Gene3D" id="1.10.150.110">
    <property type="entry name" value="DNA polymerase beta, N-terminal domain-like"/>
    <property type="match status" value="1"/>
</dbReference>
<dbReference type="SUPFAM" id="SSF47802">
    <property type="entry name" value="DNA polymerase beta, N-terminal domain-like"/>
    <property type="match status" value="1"/>
</dbReference>
<evidence type="ECO:0000256" key="20">
    <source>
        <dbReference type="ARBA" id="ARBA00045548"/>
    </source>
</evidence>
<keyword evidence="9" id="KW-0548">Nucleotidyltransferase</keyword>
<dbReference type="SMART" id="SM00481">
    <property type="entry name" value="POLIIIAc"/>
    <property type="match status" value="1"/>
</dbReference>
<keyword evidence="7" id="KW-0237">DNA synthesis</keyword>
<dbReference type="EC" id="2.7.7.7" evidence="3"/>
<keyword evidence="8" id="KW-0808">Transferase</keyword>
<evidence type="ECO:0000256" key="10">
    <source>
        <dbReference type="ARBA" id="ARBA00022705"/>
    </source>
</evidence>
<dbReference type="SMART" id="SM00278">
    <property type="entry name" value="HhH1"/>
    <property type="match status" value="3"/>
</dbReference>
<dbReference type="GO" id="GO:0008270">
    <property type="term" value="F:zinc ion binding"/>
    <property type="evidence" value="ECO:0007669"/>
    <property type="project" value="TreeGrafter"/>
</dbReference>
<dbReference type="PANTHER" id="PTHR36928">
    <property type="entry name" value="PHOSPHATASE YCDX-RELATED"/>
    <property type="match status" value="1"/>
</dbReference>
<evidence type="ECO:0000256" key="14">
    <source>
        <dbReference type="ARBA" id="ARBA00023053"/>
    </source>
</evidence>
<dbReference type="InterPro" id="IPR002008">
    <property type="entry name" value="DNA_pol_X_beta-like"/>
</dbReference>
<feature type="domain" description="Polymerase/histidinol phosphatase N-terminal" evidence="23">
    <location>
        <begin position="343"/>
        <end position="422"/>
    </location>
</feature>
<dbReference type="PANTHER" id="PTHR36928:SF1">
    <property type="entry name" value="PHOSPHATASE YCDX-RELATED"/>
    <property type="match status" value="1"/>
</dbReference>
<dbReference type="InterPro" id="IPR029398">
    <property type="entry name" value="PolB_thumb"/>
</dbReference>
<evidence type="ECO:0000256" key="15">
    <source>
        <dbReference type="ARBA" id="ARBA00023204"/>
    </source>
</evidence>
<dbReference type="Pfam" id="PF02811">
    <property type="entry name" value="PHP"/>
    <property type="match status" value="1"/>
</dbReference>
<comment type="catalytic activity">
    <reaction evidence="21">
        <text>DNA(n) + a 2'-deoxyribonucleoside 5'-triphosphate = DNA(n+1) + diphosphate</text>
        <dbReference type="Rhea" id="RHEA:22508"/>
        <dbReference type="Rhea" id="RHEA-COMP:17339"/>
        <dbReference type="Rhea" id="RHEA-COMP:17340"/>
        <dbReference type="ChEBI" id="CHEBI:33019"/>
        <dbReference type="ChEBI" id="CHEBI:61560"/>
        <dbReference type="ChEBI" id="CHEBI:173112"/>
        <dbReference type="EC" id="2.7.7.7"/>
    </reaction>
</comment>
<keyword evidence="15" id="KW-0234">DNA repair</keyword>
<comment type="cofactor">
    <cofactor evidence="1">
        <name>Mg(2+)</name>
        <dbReference type="ChEBI" id="CHEBI:18420"/>
    </cofactor>
</comment>
<dbReference type="InterPro" id="IPR047967">
    <property type="entry name" value="PolX_PHP"/>
</dbReference>
<comment type="catalytic activity">
    <reaction evidence="18">
        <text>2'-deoxyribonucleotide-(2'-deoxyribose 5'-phosphate)-2'-deoxyribonucleotide-DNA = a 3'-end 2'-deoxyribonucleotide-(2,3-dehydro-2,3-deoxyribose 5'-phosphate)-DNA + a 5'-end 5'-phospho-2'-deoxyribonucleoside-DNA + H(+)</text>
        <dbReference type="Rhea" id="RHEA:66592"/>
        <dbReference type="Rhea" id="RHEA-COMP:13180"/>
        <dbReference type="Rhea" id="RHEA-COMP:16897"/>
        <dbReference type="Rhea" id="RHEA-COMP:17067"/>
        <dbReference type="ChEBI" id="CHEBI:15378"/>
        <dbReference type="ChEBI" id="CHEBI:136412"/>
        <dbReference type="ChEBI" id="CHEBI:157695"/>
        <dbReference type="ChEBI" id="CHEBI:167181"/>
        <dbReference type="EC" id="4.2.99.18"/>
    </reaction>
</comment>
<evidence type="ECO:0000256" key="1">
    <source>
        <dbReference type="ARBA" id="ARBA00001946"/>
    </source>
</evidence>
<dbReference type="GO" id="GO:0006281">
    <property type="term" value="P:DNA repair"/>
    <property type="evidence" value="ECO:0007669"/>
    <property type="project" value="UniProtKB-KW"/>
</dbReference>
<dbReference type="CDD" id="cd07436">
    <property type="entry name" value="PHP_PolX"/>
    <property type="match status" value="1"/>
</dbReference>
<accession>A0A2M8KJB3</accession>
<evidence type="ECO:0000259" key="22">
    <source>
        <dbReference type="SMART" id="SM00278"/>
    </source>
</evidence>
<feature type="domain" description="Helix-hairpin-helix DNA-binding motif class 1" evidence="22">
    <location>
        <begin position="52"/>
        <end position="71"/>
    </location>
</feature>
<dbReference type="AlphaFoldDB" id="A0A2M8KJB3"/>
<organism evidence="25 26">
    <name type="scientific">Candidatus Portnoybacteria bacterium CG10_big_fil_rev_8_21_14_0_10_44_7</name>
    <dbReference type="NCBI Taxonomy" id="1974816"/>
    <lineage>
        <taxon>Bacteria</taxon>
        <taxon>Candidatus Portnoyibacteriota</taxon>
    </lineage>
</organism>
<gene>
    <name evidence="25" type="ORF">COU85_00580</name>
</gene>
<evidence type="ECO:0000256" key="17">
    <source>
        <dbReference type="ARBA" id="ARBA00035726"/>
    </source>
</evidence>
<evidence type="ECO:0000256" key="19">
    <source>
        <dbReference type="ARBA" id="ARBA00044678"/>
    </source>
</evidence>
<keyword evidence="11" id="KW-0227">DNA damage</keyword>
<dbReference type="GO" id="GO:0042578">
    <property type="term" value="F:phosphoric ester hydrolase activity"/>
    <property type="evidence" value="ECO:0007669"/>
    <property type="project" value="TreeGrafter"/>
</dbReference>
<evidence type="ECO:0000256" key="18">
    <source>
        <dbReference type="ARBA" id="ARBA00044632"/>
    </source>
</evidence>
<dbReference type="SUPFAM" id="SSF89550">
    <property type="entry name" value="PHP domain-like"/>
    <property type="match status" value="1"/>
</dbReference>
<dbReference type="Gene3D" id="3.20.20.140">
    <property type="entry name" value="Metal-dependent hydrolases"/>
    <property type="match status" value="1"/>
</dbReference>
<keyword evidence="12" id="KW-0832">Ubl conjugation</keyword>
<dbReference type="InterPro" id="IPR016195">
    <property type="entry name" value="Pol/histidinol_Pase-like"/>
</dbReference>
<dbReference type="InterPro" id="IPR050243">
    <property type="entry name" value="PHP_phosphatase"/>
</dbReference>
<dbReference type="SUPFAM" id="SSF81301">
    <property type="entry name" value="Nucleotidyltransferase"/>
    <property type="match status" value="1"/>
</dbReference>
<evidence type="ECO:0000313" key="25">
    <source>
        <dbReference type="EMBL" id="PJE60010.1"/>
    </source>
</evidence>
<dbReference type="Pfam" id="PF14520">
    <property type="entry name" value="HHH_5"/>
    <property type="match status" value="1"/>
</dbReference>
<evidence type="ECO:0000256" key="4">
    <source>
        <dbReference type="ARBA" id="ARBA00012720"/>
    </source>
</evidence>
<feature type="domain" description="Helix-hairpin-helix DNA-binding motif class 1" evidence="22">
    <location>
        <begin position="127"/>
        <end position="146"/>
    </location>
</feature>
<comment type="function">
    <text evidence="20">Repair polymerase that plays a key role in base-excision repair. During this process, the damaged base is excised by specific DNA glycosylases, the DNA backbone is nicked at the abasic site by an apurinic/apyrimidic (AP) endonuclease, and POLB removes 5'-deoxyribose-phosphate from the preincised AP site acting as a 5'-deoxyribose-phosphate lyase (5'-dRP lyase); through its DNA polymerase activity, it adds one nucleotide to the 3' end of the arising single-nucleotide gap. Conducts 'gap-filling' DNA synthesis in a stepwise distributive fashion rather than in a processive fashion as for other DNA polymerases. It is also able to cleave sugar-phosphate bonds 3' to an intact AP site, acting as an AP lyase.</text>
</comment>
<dbReference type="InterPro" id="IPR043519">
    <property type="entry name" value="NT_sf"/>
</dbReference>
<proteinExistence type="predicted"/>
<dbReference type="GO" id="GO:0140078">
    <property type="term" value="F:class I DNA-(apurinic or apyrimidinic site) endonuclease activity"/>
    <property type="evidence" value="ECO:0007669"/>
    <property type="project" value="UniProtKB-EC"/>
</dbReference>
<dbReference type="InterPro" id="IPR004013">
    <property type="entry name" value="PHP_dom"/>
</dbReference>
<evidence type="ECO:0000256" key="11">
    <source>
        <dbReference type="ARBA" id="ARBA00022763"/>
    </source>
</evidence>
<dbReference type="InterPro" id="IPR003141">
    <property type="entry name" value="Pol/His_phosphatase_N"/>
</dbReference>